<evidence type="ECO:0000313" key="4">
    <source>
        <dbReference type="Proteomes" id="UP001176521"/>
    </source>
</evidence>
<accession>A0AAN6JGM8</accession>
<sequence length="118" mass="13676">MEGFADRQRMPPPMITGIDKTLPMLQSSLEATTEATEKERRPCGECGASFWTRTELWNHFDKAHRLIVEDVEVKGWTKPQQVRRVKRANDKGEEETVFRCPKCSQPYESGRSLKRHAK</sequence>
<keyword evidence="4" id="KW-1185">Reference proteome</keyword>
<feature type="non-terminal residue" evidence="3">
    <location>
        <position position="118"/>
    </location>
</feature>
<comment type="caution">
    <text evidence="3">The sequence shown here is derived from an EMBL/GenBank/DDBJ whole genome shotgun (WGS) entry which is preliminary data.</text>
</comment>
<name>A0AAN6JGM8_9BASI</name>
<evidence type="ECO:0000313" key="3">
    <source>
        <dbReference type="EMBL" id="KAK0517873.1"/>
    </source>
</evidence>
<evidence type="ECO:0000256" key="1">
    <source>
        <dbReference type="PROSITE-ProRule" id="PRU00042"/>
    </source>
</evidence>
<dbReference type="Gene3D" id="3.30.160.60">
    <property type="entry name" value="Classic Zinc Finger"/>
    <property type="match status" value="1"/>
</dbReference>
<dbReference type="PROSITE" id="PS00028">
    <property type="entry name" value="ZINC_FINGER_C2H2_1"/>
    <property type="match status" value="1"/>
</dbReference>
<reference evidence="3" key="1">
    <citation type="journal article" date="2023" name="PhytoFront">
        <title>Draft Genome Resources of Seven Strains of Tilletia horrida, Causal Agent of Kernel Smut of Rice.</title>
        <authorList>
            <person name="Khanal S."/>
            <person name="Antony Babu S."/>
            <person name="Zhou X.G."/>
        </authorList>
    </citation>
    <scope>NUCLEOTIDE SEQUENCE</scope>
    <source>
        <strain evidence="3">TX3</strain>
    </source>
</reference>
<protein>
    <recommendedName>
        <fullName evidence="2">C2H2-type domain-containing protein</fullName>
    </recommendedName>
</protein>
<evidence type="ECO:0000259" key="2">
    <source>
        <dbReference type="PROSITE" id="PS50157"/>
    </source>
</evidence>
<dbReference type="PROSITE" id="PS50157">
    <property type="entry name" value="ZINC_FINGER_C2H2_2"/>
    <property type="match status" value="1"/>
</dbReference>
<gene>
    <name evidence="3" type="ORF">OC842_007969</name>
</gene>
<dbReference type="EMBL" id="JAPDMQ010001554">
    <property type="protein sequence ID" value="KAK0517873.1"/>
    <property type="molecule type" value="Genomic_DNA"/>
</dbReference>
<feature type="domain" description="C2H2-type" evidence="2">
    <location>
        <begin position="98"/>
        <end position="118"/>
    </location>
</feature>
<keyword evidence="1" id="KW-0479">Metal-binding</keyword>
<dbReference type="Proteomes" id="UP001176521">
    <property type="component" value="Unassembled WGS sequence"/>
</dbReference>
<dbReference type="InterPro" id="IPR013087">
    <property type="entry name" value="Znf_C2H2_type"/>
</dbReference>
<organism evidence="3 4">
    <name type="scientific">Tilletia horrida</name>
    <dbReference type="NCBI Taxonomy" id="155126"/>
    <lineage>
        <taxon>Eukaryota</taxon>
        <taxon>Fungi</taxon>
        <taxon>Dikarya</taxon>
        <taxon>Basidiomycota</taxon>
        <taxon>Ustilaginomycotina</taxon>
        <taxon>Exobasidiomycetes</taxon>
        <taxon>Tilletiales</taxon>
        <taxon>Tilletiaceae</taxon>
        <taxon>Tilletia</taxon>
    </lineage>
</organism>
<proteinExistence type="predicted"/>
<keyword evidence="1" id="KW-0862">Zinc</keyword>
<dbReference type="AlphaFoldDB" id="A0AAN6JGM8"/>
<dbReference type="GO" id="GO:0008270">
    <property type="term" value="F:zinc ion binding"/>
    <property type="evidence" value="ECO:0007669"/>
    <property type="project" value="UniProtKB-KW"/>
</dbReference>
<keyword evidence="1" id="KW-0863">Zinc-finger</keyword>